<evidence type="ECO:0000313" key="2">
    <source>
        <dbReference type="EMBL" id="KPV51431.1"/>
    </source>
</evidence>
<dbReference type="EMBL" id="LJCR01000915">
    <property type="protein sequence ID" value="KPV51431.1"/>
    <property type="molecule type" value="Genomic_DNA"/>
</dbReference>
<evidence type="ECO:0000256" key="1">
    <source>
        <dbReference type="SAM" id="Phobius"/>
    </source>
</evidence>
<organism evidence="2 3">
    <name type="scientific">Kouleothrix aurantiaca</name>
    <dbReference type="NCBI Taxonomy" id="186479"/>
    <lineage>
        <taxon>Bacteria</taxon>
        <taxon>Bacillati</taxon>
        <taxon>Chloroflexota</taxon>
        <taxon>Chloroflexia</taxon>
        <taxon>Chloroflexales</taxon>
        <taxon>Roseiflexineae</taxon>
        <taxon>Roseiflexaceae</taxon>
        <taxon>Kouleothrix</taxon>
    </lineage>
</organism>
<evidence type="ECO:0000313" key="3">
    <source>
        <dbReference type="Proteomes" id="UP000050509"/>
    </source>
</evidence>
<sequence>MVLSRIVVDSPLFRIAQYLFVGVSLGLAFVVAYHQVLAPAVRAVSAGQDRAVIYGVPLALGLLLLPRISRRQEFSWLANLPLALVFGVGAALAVGGAIIGTIVPQITDSANRPLTGDPAQVAGTIVLALGTMVTLAAFYYTTPRSTALARVAAQVSALGHWLLMIAFGFFFASAVQSYMSALIERIGAVLRFFGLLA</sequence>
<dbReference type="PATRIC" id="fig|186479.3.peg.10779"/>
<keyword evidence="1" id="KW-0812">Transmembrane</keyword>
<keyword evidence="1" id="KW-1133">Transmembrane helix</keyword>
<proteinExistence type="predicted"/>
<feature type="transmembrane region" description="Helical" evidence="1">
    <location>
        <begin position="80"/>
        <end position="99"/>
    </location>
</feature>
<accession>A0A0P9DMW2</accession>
<feature type="transmembrane region" description="Helical" evidence="1">
    <location>
        <begin position="151"/>
        <end position="172"/>
    </location>
</feature>
<name>A0A0P9DMW2_9CHLR</name>
<protein>
    <submittedName>
        <fullName evidence="2">Uncharacterized protein</fullName>
    </submittedName>
</protein>
<reference evidence="2 3" key="1">
    <citation type="submission" date="2015-09" db="EMBL/GenBank/DDBJ databases">
        <title>Draft genome sequence of Kouleothrix aurantiaca JCM 19913.</title>
        <authorList>
            <person name="Hemp J."/>
        </authorList>
    </citation>
    <scope>NUCLEOTIDE SEQUENCE [LARGE SCALE GENOMIC DNA]</scope>
    <source>
        <strain evidence="2 3">COM-B</strain>
    </source>
</reference>
<keyword evidence="3" id="KW-1185">Reference proteome</keyword>
<feature type="transmembrane region" description="Helical" evidence="1">
    <location>
        <begin position="51"/>
        <end position="68"/>
    </location>
</feature>
<gene>
    <name evidence="2" type="ORF">SE17_21205</name>
</gene>
<comment type="caution">
    <text evidence="2">The sequence shown here is derived from an EMBL/GenBank/DDBJ whole genome shotgun (WGS) entry which is preliminary data.</text>
</comment>
<feature type="transmembrane region" description="Helical" evidence="1">
    <location>
        <begin position="12"/>
        <end position="31"/>
    </location>
</feature>
<dbReference type="AlphaFoldDB" id="A0A0P9DMW2"/>
<feature type="transmembrane region" description="Helical" evidence="1">
    <location>
        <begin position="119"/>
        <end position="139"/>
    </location>
</feature>
<keyword evidence="1" id="KW-0472">Membrane</keyword>
<dbReference type="Proteomes" id="UP000050509">
    <property type="component" value="Unassembled WGS sequence"/>
</dbReference>